<evidence type="ECO:0000256" key="1">
    <source>
        <dbReference type="SAM" id="MobiDB-lite"/>
    </source>
</evidence>
<dbReference type="AlphaFoldDB" id="A0A7R8ZTV5"/>
<name>A0A7R8ZTV5_9CRUS</name>
<evidence type="ECO:0000313" key="2">
    <source>
        <dbReference type="EMBL" id="CAD7234270.1"/>
    </source>
</evidence>
<feature type="region of interest" description="Disordered" evidence="1">
    <location>
        <begin position="32"/>
        <end position="58"/>
    </location>
</feature>
<reference evidence="2" key="1">
    <citation type="submission" date="2020-11" db="EMBL/GenBank/DDBJ databases">
        <authorList>
            <person name="Tran Van P."/>
        </authorList>
    </citation>
    <scope>NUCLEOTIDE SEQUENCE</scope>
</reference>
<protein>
    <submittedName>
        <fullName evidence="2">Uncharacterized protein</fullName>
    </submittedName>
</protein>
<gene>
    <name evidence="2" type="ORF">CTOB1V02_LOCUS12086</name>
</gene>
<feature type="region of interest" description="Disordered" evidence="1">
    <location>
        <begin position="245"/>
        <end position="264"/>
    </location>
</feature>
<dbReference type="EMBL" id="OB668200">
    <property type="protein sequence ID" value="CAD7234270.1"/>
    <property type="molecule type" value="Genomic_DNA"/>
</dbReference>
<proteinExistence type="predicted"/>
<sequence>MDGVHEETVFVEHWPTEAVPCPEGAWCDGGYLSGNEGEGNEEGAGEGEGEGEGEAAPARKPRRKKCCYRKYYEYTGRGEVTANSMSCKPVPPANEYTRKPRHFDPLRFDQVGTNERLLFLSKEIPGWNYTNAEKQILEDISCKPVVDAFPVAPTSLGRELQPQSRADYNRGVSAFCSVPDPDRAYFPRENPSVPVGQPLDEVNRQHIKELEEYDLRRKKKGGLPTAPAKKFGDYEDPCIDTPLGRFKRDLPTSGKDKDLQSKPTKQQIKAAARCMKCINNMFPSRNIPKNLDKLFPPSCPPDCLVPKPLPKCCPCPPCVDTRPRFDPKPPSKTDESETRTFREVTYKTGTTEYKPTCPTCKQIMVDTPRYEPYSPSIGGYKYTFPGIPPCFTHPILDPWVWRHDPGKVFQIAGFPKRFDPRFNQERIGELKPEPELGPRCLGCVYDEKQRMPPAKQQDFEMCCLVELTDKQMDRRIARFRETCPRKESFTVDLRELGYDPDSRGVQRMPCTRIQELERKKIAERIAKRKAKDEECIEEEK</sequence>
<feature type="compositionally biased region" description="Basic and acidic residues" evidence="1">
    <location>
        <begin position="246"/>
        <end position="260"/>
    </location>
</feature>
<organism evidence="2">
    <name type="scientific">Cyprideis torosa</name>
    <dbReference type="NCBI Taxonomy" id="163714"/>
    <lineage>
        <taxon>Eukaryota</taxon>
        <taxon>Metazoa</taxon>
        <taxon>Ecdysozoa</taxon>
        <taxon>Arthropoda</taxon>
        <taxon>Crustacea</taxon>
        <taxon>Oligostraca</taxon>
        <taxon>Ostracoda</taxon>
        <taxon>Podocopa</taxon>
        <taxon>Podocopida</taxon>
        <taxon>Cytherocopina</taxon>
        <taxon>Cytheroidea</taxon>
        <taxon>Cytherideidae</taxon>
        <taxon>Cyprideis</taxon>
    </lineage>
</organism>
<feature type="compositionally biased region" description="Acidic residues" evidence="1">
    <location>
        <begin position="38"/>
        <end position="53"/>
    </location>
</feature>
<accession>A0A7R8ZTV5</accession>